<keyword evidence="1" id="KW-0472">Membrane</keyword>
<feature type="transmembrane region" description="Helical" evidence="1">
    <location>
        <begin position="189"/>
        <end position="215"/>
    </location>
</feature>
<evidence type="ECO:0000313" key="2">
    <source>
        <dbReference type="EMBL" id="MBO8427755.1"/>
    </source>
</evidence>
<dbReference type="AlphaFoldDB" id="A0A9D9DJC3"/>
<dbReference type="Proteomes" id="UP000823613">
    <property type="component" value="Unassembled WGS sequence"/>
</dbReference>
<feature type="transmembrane region" description="Helical" evidence="1">
    <location>
        <begin position="45"/>
        <end position="62"/>
    </location>
</feature>
<keyword evidence="1" id="KW-1133">Transmembrane helix</keyword>
<reference evidence="2" key="1">
    <citation type="submission" date="2020-10" db="EMBL/GenBank/DDBJ databases">
        <authorList>
            <person name="Gilroy R."/>
        </authorList>
    </citation>
    <scope>NUCLEOTIDE SEQUENCE</scope>
    <source>
        <strain evidence="2">11159</strain>
    </source>
</reference>
<proteinExistence type="predicted"/>
<reference evidence="2" key="2">
    <citation type="journal article" date="2021" name="PeerJ">
        <title>Extensive microbial diversity within the chicken gut microbiome revealed by metagenomics and culture.</title>
        <authorList>
            <person name="Gilroy R."/>
            <person name="Ravi A."/>
            <person name="Getino M."/>
            <person name="Pursley I."/>
            <person name="Horton D.L."/>
            <person name="Alikhan N.F."/>
            <person name="Baker D."/>
            <person name="Gharbi K."/>
            <person name="Hall N."/>
            <person name="Watson M."/>
            <person name="Adriaenssens E.M."/>
            <person name="Foster-Nyarko E."/>
            <person name="Jarju S."/>
            <person name="Secka A."/>
            <person name="Antonio M."/>
            <person name="Oren A."/>
            <person name="Chaudhuri R.R."/>
            <person name="La Ragione R."/>
            <person name="Hildebrand F."/>
            <person name="Pallen M.J."/>
        </authorList>
    </citation>
    <scope>NUCLEOTIDE SEQUENCE</scope>
    <source>
        <strain evidence="2">11159</strain>
    </source>
</reference>
<gene>
    <name evidence="2" type="ORF">IAC58_04285</name>
</gene>
<accession>A0A9D9DJC3</accession>
<protein>
    <submittedName>
        <fullName evidence="2">Uncharacterized protein</fullName>
    </submittedName>
</protein>
<evidence type="ECO:0000313" key="3">
    <source>
        <dbReference type="Proteomes" id="UP000823613"/>
    </source>
</evidence>
<organism evidence="2 3">
    <name type="scientific">Candidatus Onthovivens merdipullorum</name>
    <dbReference type="NCBI Taxonomy" id="2840889"/>
    <lineage>
        <taxon>Bacteria</taxon>
        <taxon>Bacillati</taxon>
        <taxon>Bacillota</taxon>
        <taxon>Bacilli</taxon>
        <taxon>Bacillales</taxon>
        <taxon>Candidatus Onthovivens</taxon>
    </lineage>
</organism>
<dbReference type="EMBL" id="JADIMY010000086">
    <property type="protein sequence ID" value="MBO8427755.1"/>
    <property type="molecule type" value="Genomic_DNA"/>
</dbReference>
<keyword evidence="1" id="KW-0812">Transmembrane</keyword>
<evidence type="ECO:0000256" key="1">
    <source>
        <dbReference type="SAM" id="Phobius"/>
    </source>
</evidence>
<feature type="transmembrane region" description="Helical" evidence="1">
    <location>
        <begin position="20"/>
        <end position="39"/>
    </location>
</feature>
<comment type="caution">
    <text evidence="2">The sequence shown here is derived from an EMBL/GenBank/DDBJ whole genome shotgun (WGS) entry which is preliminary data.</text>
</comment>
<sequence>MLKLKEKMLLTNKDPKKEILNNVLINVVILLVSITTYLLTKNFMYFIYFGATLILFNFYYFSRYGRSLGKNNEVLVDDFIDTFTYFRIYVSNNRNVYMSLKEISNYSSPFIKGKLNELLNDIDEDKSLKPFLKFASYFNNRKVEEVMIAIYEMIDEGSNENYINQFIQTFMAFKLRVNKKREDKRNSNINLSITLSIVGVGILMILIMLGIISILGEIVV</sequence>
<name>A0A9D9DJC3_9BACL</name>